<gene>
    <name evidence="2" type="ORF">DC363_09715</name>
</gene>
<proteinExistence type="predicted"/>
<feature type="transmembrane region" description="Helical" evidence="1">
    <location>
        <begin position="79"/>
        <end position="100"/>
    </location>
</feature>
<organism evidence="2 3">
    <name type="scientific">Thalassorhabdomicrobium marinisediminis</name>
    <dbReference type="NCBI Taxonomy" id="2170577"/>
    <lineage>
        <taxon>Bacteria</taxon>
        <taxon>Pseudomonadati</taxon>
        <taxon>Pseudomonadota</taxon>
        <taxon>Alphaproteobacteria</taxon>
        <taxon>Rhodobacterales</taxon>
        <taxon>Paracoccaceae</taxon>
        <taxon>Thalassorhabdomicrobium</taxon>
    </lineage>
</organism>
<keyword evidence="1" id="KW-1133">Transmembrane helix</keyword>
<evidence type="ECO:0000313" key="3">
    <source>
        <dbReference type="Proteomes" id="UP000244817"/>
    </source>
</evidence>
<keyword evidence="1" id="KW-0472">Membrane</keyword>
<evidence type="ECO:0000313" key="2">
    <source>
        <dbReference type="EMBL" id="PVA06185.1"/>
    </source>
</evidence>
<name>A0A2T7FVJ7_9RHOB</name>
<protein>
    <submittedName>
        <fullName evidence="2">Uncharacterized protein</fullName>
    </submittedName>
</protein>
<feature type="transmembrane region" description="Helical" evidence="1">
    <location>
        <begin position="31"/>
        <end position="50"/>
    </location>
</feature>
<keyword evidence="3" id="KW-1185">Reference proteome</keyword>
<dbReference type="EMBL" id="QCYG01000006">
    <property type="protein sequence ID" value="PVA06185.1"/>
    <property type="molecule type" value="Genomic_DNA"/>
</dbReference>
<reference evidence="2 3" key="1">
    <citation type="submission" date="2018-04" db="EMBL/GenBank/DDBJ databases">
        <title>Pelagivirga bohaiensis gen. nov., sp. nov., a bacterium isolated from the Bohai Sea.</title>
        <authorList>
            <person name="Ji X."/>
        </authorList>
    </citation>
    <scope>NUCLEOTIDE SEQUENCE [LARGE SCALE GENOMIC DNA]</scope>
    <source>
        <strain evidence="2 3">BH-SD16</strain>
    </source>
</reference>
<dbReference type="Proteomes" id="UP000244817">
    <property type="component" value="Unassembled WGS sequence"/>
</dbReference>
<evidence type="ECO:0000256" key="1">
    <source>
        <dbReference type="SAM" id="Phobius"/>
    </source>
</evidence>
<sequence length="108" mass="12264">MGKVQKALSQVAVNVHIGKMQRRRRNRIRHLGPFALLLNLFVFVAVAFVLGGDAVNGRRAGGVHYLSRGGVETEVAPAVWWYSQIHATVTFGSFALYLVYRLWRRTRR</sequence>
<accession>A0A2T7FVJ7</accession>
<comment type="caution">
    <text evidence="2">The sequence shown here is derived from an EMBL/GenBank/DDBJ whole genome shotgun (WGS) entry which is preliminary data.</text>
</comment>
<keyword evidence="1" id="KW-0812">Transmembrane</keyword>
<dbReference type="AlphaFoldDB" id="A0A2T7FVJ7"/>